<evidence type="ECO:0000256" key="8">
    <source>
        <dbReference type="SAM" id="SignalP"/>
    </source>
</evidence>
<dbReference type="Gene3D" id="2.60.40.3710">
    <property type="match status" value="1"/>
</dbReference>
<keyword evidence="4 7" id="KW-0573">Peptidoglycan synthesis</keyword>
<dbReference type="InterPro" id="IPR005490">
    <property type="entry name" value="LD_TPept_cat_dom"/>
</dbReference>
<evidence type="ECO:0000259" key="9">
    <source>
        <dbReference type="PROSITE" id="PS52029"/>
    </source>
</evidence>
<dbReference type="PROSITE" id="PS52029">
    <property type="entry name" value="LD_TPASE"/>
    <property type="match status" value="1"/>
</dbReference>
<feature type="active site" description="Proton donor/acceptor" evidence="7">
    <location>
        <position position="313"/>
    </location>
</feature>
<evidence type="ECO:0000256" key="4">
    <source>
        <dbReference type="ARBA" id="ARBA00022984"/>
    </source>
</evidence>
<keyword evidence="3 7" id="KW-0133">Cell shape</keyword>
<accession>A0ABV5YRU7</accession>
<dbReference type="RefSeq" id="WP_378210673.1">
    <property type="nucleotide sequence ID" value="NZ_JBHLZP010000418.1"/>
</dbReference>
<dbReference type="PROSITE" id="PS51257">
    <property type="entry name" value="PROKAR_LIPOPROTEIN"/>
    <property type="match status" value="1"/>
</dbReference>
<dbReference type="InterPro" id="IPR038063">
    <property type="entry name" value="Transpep_catalytic_dom"/>
</dbReference>
<keyword evidence="2" id="KW-0808">Transferase</keyword>
<organism evidence="10 11">
    <name type="scientific">Actinoallomurus acaciae</name>
    <dbReference type="NCBI Taxonomy" id="502577"/>
    <lineage>
        <taxon>Bacteria</taxon>
        <taxon>Bacillati</taxon>
        <taxon>Actinomycetota</taxon>
        <taxon>Actinomycetes</taxon>
        <taxon>Streptosporangiales</taxon>
        <taxon>Thermomonosporaceae</taxon>
        <taxon>Actinoallomurus</taxon>
    </lineage>
</organism>
<dbReference type="PANTHER" id="PTHR30582">
    <property type="entry name" value="L,D-TRANSPEPTIDASE"/>
    <property type="match status" value="1"/>
</dbReference>
<dbReference type="SUPFAM" id="SSF141523">
    <property type="entry name" value="L,D-transpeptidase catalytic domain-like"/>
    <property type="match status" value="1"/>
</dbReference>
<dbReference type="CDD" id="cd13432">
    <property type="entry name" value="LDT_IgD_like_2"/>
    <property type="match status" value="1"/>
</dbReference>
<keyword evidence="8" id="KW-0732">Signal</keyword>
<sequence length="384" mass="41279">MRVAVVLKGVMTGAVVVLMATGCGHAGGHEQAAKVSITPANGASGSRPDLPIVVTASTGRLGDVTVQGGGARIAGAFDGAHRQWKSSRTLRPATRYTVTATATNDGKTTKTSSAFQTLTPKQTFAVADITPMPNETIGVGMPLIVKFSRPIYNQADVERALHVSSDKPAEGAWHWFGRQEAVYRTKEYWQPHQTVRLTADMAGVRGAQDTYGTKDYARSFTIGDSHISDVNVKDHRMTVQIDGRTAKTAPISAGKGGSRKYTTTNGIHAVMGKQSPVTMTSGWEGVTDKSDPDYYSLTVYQAVQISSSGEYVHSAPWSVGSQGHENVSHGCVNAPPAFAKWFYALSRRGDIVKVSGTDRELEPTNGYGYWQLSWTDWLKGSALH</sequence>
<proteinExistence type="predicted"/>
<protein>
    <submittedName>
        <fullName evidence="10">Ig-like domain-containing protein</fullName>
    </submittedName>
</protein>
<dbReference type="EMBL" id="JBHLZP010000418">
    <property type="protein sequence ID" value="MFB9837755.1"/>
    <property type="molecule type" value="Genomic_DNA"/>
</dbReference>
<evidence type="ECO:0000256" key="5">
    <source>
        <dbReference type="ARBA" id="ARBA00023315"/>
    </source>
</evidence>
<keyword evidence="5" id="KW-0012">Acyltransferase</keyword>
<feature type="signal peptide" evidence="8">
    <location>
        <begin position="1"/>
        <end position="26"/>
    </location>
</feature>
<feature type="active site" description="Nucleophile" evidence="7">
    <location>
        <position position="331"/>
    </location>
</feature>
<dbReference type="PANTHER" id="PTHR30582:SF2">
    <property type="entry name" value="L,D-TRANSPEPTIDASE YCIB-RELATED"/>
    <property type="match status" value="1"/>
</dbReference>
<gene>
    <name evidence="10" type="ORF">ACFFNX_36895</name>
</gene>
<dbReference type="Gene3D" id="2.40.440.10">
    <property type="entry name" value="L,D-transpeptidase catalytic domain-like"/>
    <property type="match status" value="1"/>
</dbReference>
<dbReference type="InterPro" id="IPR050979">
    <property type="entry name" value="LD-transpeptidase"/>
</dbReference>
<dbReference type="Pfam" id="PF17964">
    <property type="entry name" value="Big_10"/>
    <property type="match status" value="1"/>
</dbReference>
<feature type="chain" id="PRO_5045808619" evidence="8">
    <location>
        <begin position="27"/>
        <end position="384"/>
    </location>
</feature>
<evidence type="ECO:0000256" key="3">
    <source>
        <dbReference type="ARBA" id="ARBA00022960"/>
    </source>
</evidence>
<evidence type="ECO:0000256" key="7">
    <source>
        <dbReference type="PROSITE-ProRule" id="PRU01373"/>
    </source>
</evidence>
<evidence type="ECO:0000256" key="1">
    <source>
        <dbReference type="ARBA" id="ARBA00004752"/>
    </source>
</evidence>
<keyword evidence="6 7" id="KW-0961">Cell wall biogenesis/degradation</keyword>
<comment type="pathway">
    <text evidence="1 7">Cell wall biogenesis; peptidoglycan biosynthesis.</text>
</comment>
<evidence type="ECO:0000313" key="10">
    <source>
        <dbReference type="EMBL" id="MFB9837755.1"/>
    </source>
</evidence>
<dbReference type="Pfam" id="PF03734">
    <property type="entry name" value="YkuD"/>
    <property type="match status" value="1"/>
</dbReference>
<evidence type="ECO:0000256" key="2">
    <source>
        <dbReference type="ARBA" id="ARBA00022679"/>
    </source>
</evidence>
<evidence type="ECO:0000313" key="11">
    <source>
        <dbReference type="Proteomes" id="UP001589627"/>
    </source>
</evidence>
<reference evidence="10 11" key="1">
    <citation type="submission" date="2024-09" db="EMBL/GenBank/DDBJ databases">
        <authorList>
            <person name="Sun Q."/>
            <person name="Mori K."/>
        </authorList>
    </citation>
    <scope>NUCLEOTIDE SEQUENCE [LARGE SCALE GENOMIC DNA]</scope>
    <source>
        <strain evidence="10 11">TBRC 0563</strain>
    </source>
</reference>
<dbReference type="InterPro" id="IPR041280">
    <property type="entry name" value="Big_10"/>
</dbReference>
<comment type="caution">
    <text evidence="10">The sequence shown here is derived from an EMBL/GenBank/DDBJ whole genome shotgun (WGS) entry which is preliminary data.</text>
</comment>
<name>A0ABV5YRU7_9ACTN</name>
<feature type="domain" description="L,D-TPase catalytic" evidence="9">
    <location>
        <begin position="226"/>
        <end position="355"/>
    </location>
</feature>
<evidence type="ECO:0000256" key="6">
    <source>
        <dbReference type="ARBA" id="ARBA00023316"/>
    </source>
</evidence>
<dbReference type="Gene3D" id="2.60.40.3780">
    <property type="match status" value="1"/>
</dbReference>
<keyword evidence="11" id="KW-1185">Reference proteome</keyword>
<dbReference type="Proteomes" id="UP001589627">
    <property type="component" value="Unassembled WGS sequence"/>
</dbReference>
<dbReference type="CDD" id="cd16913">
    <property type="entry name" value="YkuD_like"/>
    <property type="match status" value="1"/>
</dbReference>